<keyword evidence="2" id="KW-1185">Reference proteome</keyword>
<dbReference type="RefSeq" id="WP_157355365.1">
    <property type="nucleotide sequence ID" value="NZ_WRPP01000001.1"/>
</dbReference>
<dbReference type="AlphaFoldDB" id="A0A7K1UQK2"/>
<sequence length="74" mass="8204">MTEPDPQLDELAEQRAMLRAMYAEFDVVDEFAGVNQQLDRLIAGLDDIGRELDAALARLDDAEQADDPISELPS</sequence>
<dbReference type="Proteomes" id="UP000466794">
    <property type="component" value="Unassembled WGS sequence"/>
</dbReference>
<organism evidence="1 2">
    <name type="scientific">Nocardia terrae</name>
    <dbReference type="NCBI Taxonomy" id="2675851"/>
    <lineage>
        <taxon>Bacteria</taxon>
        <taxon>Bacillati</taxon>
        <taxon>Actinomycetota</taxon>
        <taxon>Actinomycetes</taxon>
        <taxon>Mycobacteriales</taxon>
        <taxon>Nocardiaceae</taxon>
        <taxon>Nocardia</taxon>
    </lineage>
</organism>
<proteinExistence type="predicted"/>
<protein>
    <submittedName>
        <fullName evidence="1">Uncharacterized protein</fullName>
    </submittedName>
</protein>
<accession>A0A7K1UQK2</accession>
<gene>
    <name evidence="1" type="ORF">GPX89_05105</name>
</gene>
<evidence type="ECO:0000313" key="2">
    <source>
        <dbReference type="Proteomes" id="UP000466794"/>
    </source>
</evidence>
<comment type="caution">
    <text evidence="1">The sequence shown here is derived from an EMBL/GenBank/DDBJ whole genome shotgun (WGS) entry which is preliminary data.</text>
</comment>
<reference evidence="1 2" key="1">
    <citation type="submission" date="2019-12" db="EMBL/GenBank/DDBJ databases">
        <title>Nocardia sp. nov. ET3-3 isolated from soil.</title>
        <authorList>
            <person name="Kanchanasin P."/>
            <person name="Tanasupawat S."/>
            <person name="Yuki M."/>
            <person name="Kudo T."/>
        </authorList>
    </citation>
    <scope>NUCLEOTIDE SEQUENCE [LARGE SCALE GENOMIC DNA]</scope>
    <source>
        <strain evidence="1 2">ET3-3</strain>
    </source>
</reference>
<name>A0A7K1UQK2_9NOCA</name>
<evidence type="ECO:0000313" key="1">
    <source>
        <dbReference type="EMBL" id="MVU76622.1"/>
    </source>
</evidence>
<dbReference type="EMBL" id="WRPP01000001">
    <property type="protein sequence ID" value="MVU76622.1"/>
    <property type="molecule type" value="Genomic_DNA"/>
</dbReference>